<dbReference type="AlphaFoldDB" id="A6I0E2"/>
<evidence type="ECO:0000313" key="2">
    <source>
        <dbReference type="Proteomes" id="UP000234681"/>
    </source>
</evidence>
<evidence type="ECO:0000313" key="1">
    <source>
        <dbReference type="EMBL" id="EDM12923.1"/>
    </source>
</evidence>
<feature type="non-terminal residue" evidence="1">
    <location>
        <position position="18"/>
    </location>
</feature>
<dbReference type="EMBL" id="CH473953">
    <property type="protein sequence ID" value="EDM12923.1"/>
    <property type="molecule type" value="Genomic_DNA"/>
</dbReference>
<proteinExistence type="predicted"/>
<dbReference type="Proteomes" id="UP000234681">
    <property type="component" value="Chromosome 1"/>
</dbReference>
<sequence length="18" mass="2112">MNHHVGDENQTQFLINSK</sequence>
<organism evidence="1 2">
    <name type="scientific">Rattus norvegicus</name>
    <name type="common">Rat</name>
    <dbReference type="NCBI Taxonomy" id="10116"/>
    <lineage>
        <taxon>Eukaryota</taxon>
        <taxon>Metazoa</taxon>
        <taxon>Chordata</taxon>
        <taxon>Craniata</taxon>
        <taxon>Vertebrata</taxon>
        <taxon>Euteleostomi</taxon>
        <taxon>Mammalia</taxon>
        <taxon>Eutheria</taxon>
        <taxon>Euarchontoglires</taxon>
        <taxon>Glires</taxon>
        <taxon>Rodentia</taxon>
        <taxon>Myomorpha</taxon>
        <taxon>Muroidea</taxon>
        <taxon>Muridae</taxon>
        <taxon>Murinae</taxon>
        <taxon>Rattus</taxon>
    </lineage>
</organism>
<protein>
    <submittedName>
        <fullName evidence="1">RCG47546</fullName>
    </submittedName>
</protein>
<accession>A6I0E2</accession>
<reference evidence="2" key="1">
    <citation type="submission" date="2005-09" db="EMBL/GenBank/DDBJ databases">
        <authorList>
            <person name="Mural R.J."/>
            <person name="Li P.W."/>
            <person name="Adams M.D."/>
            <person name="Amanatides P.G."/>
            <person name="Baden-Tillson H."/>
            <person name="Barnstead M."/>
            <person name="Chin S.H."/>
            <person name="Dew I."/>
            <person name="Evans C.A."/>
            <person name="Ferriera S."/>
            <person name="Flanigan M."/>
            <person name="Fosler C."/>
            <person name="Glodek A."/>
            <person name="Gu Z."/>
            <person name="Holt R.A."/>
            <person name="Jennings D."/>
            <person name="Kraft C.L."/>
            <person name="Lu F."/>
            <person name="Nguyen T."/>
            <person name="Nusskern D.R."/>
            <person name="Pfannkoch C.M."/>
            <person name="Sitter C."/>
            <person name="Sutton G.G."/>
            <person name="Venter J.C."/>
            <person name="Wang Z."/>
            <person name="Woodage T."/>
            <person name="Zheng X.H."/>
            <person name="Zhong F."/>
        </authorList>
    </citation>
    <scope>NUCLEOTIDE SEQUENCE [LARGE SCALE GENOMIC DNA]</scope>
    <source>
        <strain>BN</strain>
        <strain evidence="2">Sprague-Dawley</strain>
    </source>
</reference>
<name>A6I0E2_RAT</name>
<gene>
    <name evidence="1" type="ORF">rCG_47546</name>
</gene>